<protein>
    <submittedName>
        <fullName evidence="1">Inorganic pyrophosphatase</fullName>
    </submittedName>
</protein>
<dbReference type="InterPro" id="IPR036649">
    <property type="entry name" value="Pyrophosphatase_sf"/>
</dbReference>
<dbReference type="GO" id="GO:0000287">
    <property type="term" value="F:magnesium ion binding"/>
    <property type="evidence" value="ECO:0007669"/>
    <property type="project" value="InterPro"/>
</dbReference>
<dbReference type="Proteomes" id="UP000181884">
    <property type="component" value="Unassembled WGS sequence"/>
</dbReference>
<evidence type="ECO:0000313" key="1">
    <source>
        <dbReference type="EMBL" id="OJG18898.1"/>
    </source>
</evidence>
<dbReference type="GO" id="GO:0004427">
    <property type="term" value="F:inorganic diphosphate phosphatase activity"/>
    <property type="evidence" value="ECO:0007669"/>
    <property type="project" value="InterPro"/>
</dbReference>
<dbReference type="RefSeq" id="WP_067394332.1">
    <property type="nucleotide sequence ID" value="NZ_JXKH01000003.1"/>
</dbReference>
<dbReference type="Gene3D" id="3.90.80.10">
    <property type="entry name" value="Inorganic pyrophosphatase"/>
    <property type="match status" value="1"/>
</dbReference>
<proteinExistence type="predicted"/>
<organism evidence="1 2">
    <name type="scientific">Enterococcus canis</name>
    <dbReference type="NCBI Taxonomy" id="214095"/>
    <lineage>
        <taxon>Bacteria</taxon>
        <taxon>Bacillati</taxon>
        <taxon>Bacillota</taxon>
        <taxon>Bacilli</taxon>
        <taxon>Lactobacillales</taxon>
        <taxon>Enterococcaceae</taxon>
        <taxon>Enterococcus</taxon>
    </lineage>
</organism>
<reference evidence="1 2" key="1">
    <citation type="submission" date="2014-12" db="EMBL/GenBank/DDBJ databases">
        <title>Draft genome sequences of 29 type strains of Enterococci.</title>
        <authorList>
            <person name="Zhong Z."/>
            <person name="Sun Z."/>
            <person name="Liu W."/>
            <person name="Zhang W."/>
            <person name="Zhang H."/>
        </authorList>
    </citation>
    <scope>NUCLEOTIDE SEQUENCE [LARGE SCALE GENOMIC DNA]</scope>
    <source>
        <strain evidence="1 2">DSM 17029</strain>
    </source>
</reference>
<dbReference type="STRING" id="214095.RU97_GL001516"/>
<keyword evidence="2" id="KW-1185">Reference proteome</keyword>
<dbReference type="AlphaFoldDB" id="A0A1L8RGM3"/>
<accession>A0A1L8RGM3</accession>
<gene>
    <name evidence="1" type="ORF">RU97_GL001516</name>
</gene>
<name>A0A1L8RGM3_9ENTE</name>
<sequence length="102" mass="11800">MIYTVTVDRPIGYQDAYGNRYPLNYGFIAGIMGGDGEEQDAYILTETNEPLQTFTGKHIATVIRHDDVEEKWIISDQSYSIEEIAARVHFMEQYFDSEIRKL</sequence>
<evidence type="ECO:0000313" key="2">
    <source>
        <dbReference type="Proteomes" id="UP000181884"/>
    </source>
</evidence>
<comment type="caution">
    <text evidence="1">The sequence shown here is derived from an EMBL/GenBank/DDBJ whole genome shotgun (WGS) entry which is preliminary data.</text>
</comment>
<dbReference type="GO" id="GO:0006796">
    <property type="term" value="P:phosphate-containing compound metabolic process"/>
    <property type="evidence" value="ECO:0007669"/>
    <property type="project" value="InterPro"/>
</dbReference>
<dbReference type="EMBL" id="JXKH01000003">
    <property type="protein sequence ID" value="OJG18898.1"/>
    <property type="molecule type" value="Genomic_DNA"/>
</dbReference>
<dbReference type="GO" id="GO:0005737">
    <property type="term" value="C:cytoplasm"/>
    <property type="evidence" value="ECO:0007669"/>
    <property type="project" value="InterPro"/>
</dbReference>
<dbReference type="SUPFAM" id="SSF50324">
    <property type="entry name" value="Inorganic pyrophosphatase"/>
    <property type="match status" value="1"/>
</dbReference>